<feature type="region of interest" description="Disordered" evidence="1">
    <location>
        <begin position="84"/>
        <end position="126"/>
    </location>
</feature>
<dbReference type="AlphaFoldDB" id="A0A367LFH3"/>
<reference evidence="2 3" key="1">
    <citation type="journal article" date="2015" name="BMC Genomics">
        <title>Insights from the genome of Ophiocordyceps polyrhachis-furcata to pathogenicity and host specificity in insect fungi.</title>
        <authorList>
            <person name="Wichadakul D."/>
            <person name="Kobmoo N."/>
            <person name="Ingsriswang S."/>
            <person name="Tangphatsornruang S."/>
            <person name="Chantasingh D."/>
            <person name="Luangsa-ard J.J."/>
            <person name="Eurwilaichitr L."/>
        </authorList>
    </citation>
    <scope>NUCLEOTIDE SEQUENCE [LARGE SCALE GENOMIC DNA]</scope>
    <source>
        <strain evidence="2 3">BCC 54312</strain>
    </source>
</reference>
<dbReference type="STRING" id="1330021.A0A367LFH3"/>
<dbReference type="EMBL" id="LKCN02000007">
    <property type="protein sequence ID" value="RCI13165.1"/>
    <property type="molecule type" value="Genomic_DNA"/>
</dbReference>
<dbReference type="OrthoDB" id="4868114at2759"/>
<keyword evidence="3" id="KW-1185">Reference proteome</keyword>
<proteinExistence type="predicted"/>
<evidence type="ECO:0000313" key="3">
    <source>
        <dbReference type="Proteomes" id="UP000253664"/>
    </source>
</evidence>
<organism evidence="2 3">
    <name type="scientific">Ophiocordyceps polyrhachis-furcata BCC 54312</name>
    <dbReference type="NCBI Taxonomy" id="1330021"/>
    <lineage>
        <taxon>Eukaryota</taxon>
        <taxon>Fungi</taxon>
        <taxon>Dikarya</taxon>
        <taxon>Ascomycota</taxon>
        <taxon>Pezizomycotina</taxon>
        <taxon>Sordariomycetes</taxon>
        <taxon>Hypocreomycetidae</taxon>
        <taxon>Hypocreales</taxon>
        <taxon>Ophiocordycipitaceae</taxon>
        <taxon>Ophiocordyceps</taxon>
    </lineage>
</organism>
<gene>
    <name evidence="2" type="ORF">L249_1153</name>
</gene>
<sequence>MQDTRCPPAQFFILSSPNEKENGQLSCPHQGCDGTLFFSAADRHARASGHQVWSCRRAGCELEGVEFESCAAYQLHSLSGAHLGRCRDGKQEEEEDDDDDDDDDIYGSTKGAKGGAAGKNHGQSLLSPDGNDDSSFLCLEPCCPAYKTKGWGEATLSRHVHSPGHSKAVSAGESLKGMDLSPSELASLQATFRFVPCGERHALI</sequence>
<name>A0A367LFH3_9HYPO</name>
<evidence type="ECO:0000313" key="2">
    <source>
        <dbReference type="EMBL" id="RCI13165.1"/>
    </source>
</evidence>
<accession>A0A367LFH3</accession>
<comment type="caution">
    <text evidence="2">The sequence shown here is derived from an EMBL/GenBank/DDBJ whole genome shotgun (WGS) entry which is preliminary data.</text>
</comment>
<dbReference type="Proteomes" id="UP000253664">
    <property type="component" value="Unassembled WGS sequence"/>
</dbReference>
<protein>
    <submittedName>
        <fullName evidence="2">Uncharacterized protein</fullName>
    </submittedName>
</protein>
<feature type="compositionally biased region" description="Acidic residues" evidence="1">
    <location>
        <begin position="91"/>
        <end position="105"/>
    </location>
</feature>
<evidence type="ECO:0000256" key="1">
    <source>
        <dbReference type="SAM" id="MobiDB-lite"/>
    </source>
</evidence>